<proteinExistence type="predicted"/>
<accession>A0AAE8SPE8</accession>
<reference evidence="1" key="1">
    <citation type="submission" date="2018-03" db="EMBL/GenBank/DDBJ databases">
        <authorList>
            <person name="Guldener U."/>
        </authorList>
    </citation>
    <scope>NUCLEOTIDE SEQUENCE</scope>
</reference>
<name>A0AAE8SPE8_9HYPO</name>
<dbReference type="AlphaFoldDB" id="A0AAE8SPE8"/>
<gene>
    <name evidence="1" type="ORF">FTOL_12524</name>
</gene>
<evidence type="ECO:0000313" key="2">
    <source>
        <dbReference type="Proteomes" id="UP001187734"/>
    </source>
</evidence>
<organism evidence="1 2">
    <name type="scientific">Fusarium torulosum</name>
    <dbReference type="NCBI Taxonomy" id="33205"/>
    <lineage>
        <taxon>Eukaryota</taxon>
        <taxon>Fungi</taxon>
        <taxon>Dikarya</taxon>
        <taxon>Ascomycota</taxon>
        <taxon>Pezizomycotina</taxon>
        <taxon>Sordariomycetes</taxon>
        <taxon>Hypocreomycetidae</taxon>
        <taxon>Hypocreales</taxon>
        <taxon>Nectriaceae</taxon>
        <taxon>Fusarium</taxon>
    </lineage>
</organism>
<evidence type="ECO:0000313" key="1">
    <source>
        <dbReference type="EMBL" id="SPJ88055.1"/>
    </source>
</evidence>
<comment type="caution">
    <text evidence="1">The sequence shown here is derived from an EMBL/GenBank/DDBJ whole genome shotgun (WGS) entry which is preliminary data.</text>
</comment>
<dbReference type="EMBL" id="ONZP01000604">
    <property type="protein sequence ID" value="SPJ88055.1"/>
    <property type="molecule type" value="Genomic_DNA"/>
</dbReference>
<keyword evidence="2" id="KW-1185">Reference proteome</keyword>
<sequence length="146" mass="16232">MADKLPEPTMDQAVADQQPVRDDMSVWDILKSMKSDPDGNGICALGYDGVLRNFDLERNVVDAAGLNPTQIIEYYEGVPMPDRFLTADGRNISRWIMFHPDAESIPKKPTAEDMARVKAHNEELERRGVTCCIPDKSVDDGKPKAG</sequence>
<dbReference type="Proteomes" id="UP001187734">
    <property type="component" value="Unassembled WGS sequence"/>
</dbReference>
<protein>
    <submittedName>
        <fullName evidence="1">Uncharacterized protein</fullName>
    </submittedName>
</protein>